<comment type="caution">
    <text evidence="3">The sequence shown here is derived from an EMBL/GenBank/DDBJ whole genome shotgun (WGS) entry which is preliminary data.</text>
</comment>
<keyword evidence="3" id="KW-0378">Hydrolase</keyword>
<evidence type="ECO:0000259" key="2">
    <source>
        <dbReference type="Pfam" id="PF00561"/>
    </source>
</evidence>
<proteinExistence type="predicted"/>
<sequence length="301" mass="31620">MDRNHADETDAAETDGTESTTTSRRRLLQTTAATAVGGAGLAGASGSASASGFTGCDDWLDAPAEYPEIDLTSSNPTATNVDDFGDDPVVVFVHGWLGRETSTDQAYTLERAFEEAEYDGRVVAASWASDTLNYWKAEGTTETAGRRLASWLATDRIDLEETTVRLVGHSLGGRLCLEALAVLGDDATVDSVALVGAAADDDSVCTDGEFAYGIETGADAVFNYHSENDDSVCYGYEIQSLSSGLGCGGADCSGGWITDDSGTTPDDYTDVDVTATVADHCAYIKPEVGCVPQMVEDFESQ</sequence>
<dbReference type="PROSITE" id="PS51318">
    <property type="entry name" value="TAT"/>
    <property type="match status" value="1"/>
</dbReference>
<evidence type="ECO:0000256" key="1">
    <source>
        <dbReference type="SAM" id="MobiDB-lite"/>
    </source>
</evidence>
<name>A0ABX2LBJ2_9EURY</name>
<feature type="region of interest" description="Disordered" evidence="1">
    <location>
        <begin position="1"/>
        <end position="24"/>
    </location>
</feature>
<dbReference type="RefSeq" id="WP_174681467.1">
    <property type="nucleotide sequence ID" value="NZ_JABUQZ010000001.1"/>
</dbReference>
<dbReference type="Gene3D" id="3.40.50.1820">
    <property type="entry name" value="alpha/beta hydrolase"/>
    <property type="match status" value="1"/>
</dbReference>
<dbReference type="EMBL" id="JABUQZ010000001">
    <property type="protein sequence ID" value="NUC73647.1"/>
    <property type="molecule type" value="Genomic_DNA"/>
</dbReference>
<dbReference type="InterPro" id="IPR006311">
    <property type="entry name" value="TAT_signal"/>
</dbReference>
<organism evidence="3 4">
    <name type="scientific">Haloterrigena gelatinilytica</name>
    <dbReference type="NCBI Taxonomy" id="2741724"/>
    <lineage>
        <taxon>Archaea</taxon>
        <taxon>Methanobacteriati</taxon>
        <taxon>Methanobacteriota</taxon>
        <taxon>Stenosarchaea group</taxon>
        <taxon>Halobacteria</taxon>
        <taxon>Halobacteriales</taxon>
        <taxon>Natrialbaceae</taxon>
        <taxon>Haloterrigena</taxon>
    </lineage>
</organism>
<dbReference type="InterPro" id="IPR000073">
    <property type="entry name" value="AB_hydrolase_1"/>
</dbReference>
<evidence type="ECO:0000313" key="4">
    <source>
        <dbReference type="Proteomes" id="UP001016761"/>
    </source>
</evidence>
<dbReference type="GO" id="GO:0016787">
    <property type="term" value="F:hydrolase activity"/>
    <property type="evidence" value="ECO:0007669"/>
    <property type="project" value="UniProtKB-KW"/>
</dbReference>
<dbReference type="InterPro" id="IPR029058">
    <property type="entry name" value="AB_hydrolase_fold"/>
</dbReference>
<dbReference type="SUPFAM" id="SSF53474">
    <property type="entry name" value="alpha/beta-Hydrolases"/>
    <property type="match status" value="1"/>
</dbReference>
<keyword evidence="4" id="KW-1185">Reference proteome</keyword>
<accession>A0ABX2LBJ2</accession>
<gene>
    <name evidence="3" type="ORF">HTZ84_15275</name>
</gene>
<dbReference type="Proteomes" id="UP001016761">
    <property type="component" value="Unassembled WGS sequence"/>
</dbReference>
<reference evidence="3 4" key="1">
    <citation type="submission" date="2020-06" db="EMBL/GenBank/DDBJ databases">
        <title>Haloterrigena sp. nov., an extremely halophilic archaeon isolated from a saline sediment.</title>
        <authorList>
            <person name="Liu B.-B."/>
        </authorList>
    </citation>
    <scope>NUCLEOTIDE SEQUENCE [LARGE SCALE GENOMIC DNA]</scope>
    <source>
        <strain evidence="3 4">SYSU A558-1</strain>
    </source>
</reference>
<dbReference type="Pfam" id="PF00561">
    <property type="entry name" value="Abhydrolase_1"/>
    <property type="match status" value="1"/>
</dbReference>
<protein>
    <submittedName>
        <fullName evidence="3">Alpha/beta hydrolase</fullName>
    </submittedName>
</protein>
<evidence type="ECO:0000313" key="3">
    <source>
        <dbReference type="EMBL" id="NUC73647.1"/>
    </source>
</evidence>
<feature type="domain" description="AB hydrolase-1" evidence="2">
    <location>
        <begin position="88"/>
        <end position="197"/>
    </location>
</feature>